<dbReference type="PRINTS" id="PR00111">
    <property type="entry name" value="ABHYDROLASE"/>
</dbReference>
<dbReference type="SUPFAM" id="SSF53474">
    <property type="entry name" value="alpha/beta-Hydrolases"/>
    <property type="match status" value="1"/>
</dbReference>
<proteinExistence type="predicted"/>
<keyword evidence="2" id="KW-0378">Hydrolase</keyword>
<evidence type="ECO:0000259" key="1">
    <source>
        <dbReference type="Pfam" id="PF12697"/>
    </source>
</evidence>
<keyword evidence="3" id="KW-1185">Reference proteome</keyword>
<dbReference type="Proteomes" id="UP000287168">
    <property type="component" value="Unassembled WGS sequence"/>
</dbReference>
<gene>
    <name evidence="2" type="ORF">EP867_16330</name>
</gene>
<name>A0A444M8G2_9RHOB</name>
<dbReference type="AlphaFoldDB" id="A0A444M8G2"/>
<protein>
    <submittedName>
        <fullName evidence="2">Alpha/beta hydrolase</fullName>
    </submittedName>
</protein>
<dbReference type="InterPro" id="IPR000073">
    <property type="entry name" value="AB_hydrolase_1"/>
</dbReference>
<dbReference type="OrthoDB" id="9804723at2"/>
<dbReference type="PANTHER" id="PTHR43689:SF8">
    <property type="entry name" value="ALPHA_BETA-HYDROLASES SUPERFAMILY PROTEIN"/>
    <property type="match status" value="1"/>
</dbReference>
<dbReference type="GO" id="GO:0016787">
    <property type="term" value="F:hydrolase activity"/>
    <property type="evidence" value="ECO:0007669"/>
    <property type="project" value="UniProtKB-KW"/>
</dbReference>
<feature type="domain" description="AB hydrolase-1" evidence="1">
    <location>
        <begin position="26"/>
        <end position="251"/>
    </location>
</feature>
<dbReference type="PANTHER" id="PTHR43689">
    <property type="entry name" value="HYDROLASE"/>
    <property type="match status" value="1"/>
</dbReference>
<dbReference type="Pfam" id="PF12697">
    <property type="entry name" value="Abhydrolase_6"/>
    <property type="match status" value="1"/>
</dbReference>
<sequence>MRMVQSDVLSTPLRAWTGGSAGARAVVFLHGFEQHPGAAPWLEKLAQSRPVYAPEAPGFGGSAHPADLVDMQDLVLHYRALLTPLVAEHGRVDLVGHSLGGMFAAEIAIACPDLVERLVLVNAYGLWSDDLPQPDVFVMPQSEFNGAKWADPAQAALETNSFDGPEQNYVYYRSANLGAASRYMWPLADRGLARRLKYLRQPVLVLHGTADGLVPEGYADLWAEKISGARVEKIPGAGHLPMVEAEGAFLAALQRFLD</sequence>
<evidence type="ECO:0000313" key="2">
    <source>
        <dbReference type="EMBL" id="RWY38449.1"/>
    </source>
</evidence>
<comment type="caution">
    <text evidence="2">The sequence shown here is derived from an EMBL/GenBank/DDBJ whole genome shotgun (WGS) entry which is preliminary data.</text>
</comment>
<reference evidence="2 3" key="1">
    <citation type="journal article" date="2015" name="Int. J. Syst. Evol. Microbiol.">
        <title>Gemmobacter intermedius sp. nov., isolated from a white stork (Ciconia ciconia).</title>
        <authorList>
            <person name="Kampfer P."/>
            <person name="Jerzak L."/>
            <person name="Wilharm G."/>
            <person name="Golke J."/>
            <person name="Busse H.J."/>
            <person name="Glaeser S.P."/>
        </authorList>
    </citation>
    <scope>NUCLEOTIDE SEQUENCE [LARGE SCALE GENOMIC DNA]</scope>
    <source>
        <strain evidence="2 3">119/4</strain>
    </source>
</reference>
<evidence type="ECO:0000313" key="3">
    <source>
        <dbReference type="Proteomes" id="UP000287168"/>
    </source>
</evidence>
<organism evidence="2 3">
    <name type="scientific">Falsigemmobacter intermedius</name>
    <dbReference type="NCBI Taxonomy" id="1553448"/>
    <lineage>
        <taxon>Bacteria</taxon>
        <taxon>Pseudomonadati</taxon>
        <taxon>Pseudomonadota</taxon>
        <taxon>Alphaproteobacteria</taxon>
        <taxon>Rhodobacterales</taxon>
        <taxon>Paracoccaceae</taxon>
        <taxon>Falsigemmobacter</taxon>
    </lineage>
</organism>
<dbReference type="Gene3D" id="3.40.50.1820">
    <property type="entry name" value="alpha/beta hydrolase"/>
    <property type="match status" value="1"/>
</dbReference>
<dbReference type="InterPro" id="IPR029058">
    <property type="entry name" value="AB_hydrolase_fold"/>
</dbReference>
<accession>A0A444M8G2</accession>
<dbReference type="EMBL" id="SBLC01000037">
    <property type="protein sequence ID" value="RWY38449.1"/>
    <property type="molecule type" value="Genomic_DNA"/>
</dbReference>